<proteinExistence type="predicted"/>
<accession>A0A0S4FPA9</accession>
<organism evidence="1 2">
    <name type="scientific">Methanobacterium formicicum</name>
    <dbReference type="NCBI Taxonomy" id="2162"/>
    <lineage>
        <taxon>Archaea</taxon>
        <taxon>Methanobacteriati</taxon>
        <taxon>Methanobacteriota</taxon>
        <taxon>Methanomada group</taxon>
        <taxon>Methanobacteria</taxon>
        <taxon>Methanobacteriales</taxon>
        <taxon>Methanobacteriaceae</taxon>
        <taxon>Methanobacterium</taxon>
    </lineage>
</organism>
<evidence type="ECO:0000313" key="2">
    <source>
        <dbReference type="Proteomes" id="UP000062768"/>
    </source>
</evidence>
<dbReference type="PATRIC" id="fig|2162.10.peg.1230"/>
<dbReference type="Proteomes" id="UP000062768">
    <property type="component" value="Chromosome I"/>
</dbReference>
<dbReference type="AlphaFoldDB" id="A0A0S4FPA9"/>
<dbReference type="EMBL" id="LN734822">
    <property type="protein sequence ID" value="CEL24813.1"/>
    <property type="molecule type" value="Genomic_DNA"/>
</dbReference>
<evidence type="ECO:0000313" key="1">
    <source>
        <dbReference type="EMBL" id="CEL24813.1"/>
    </source>
</evidence>
<sequence>MQIYLSVTLYDIITKLKLMTYDYLSKIILFSLHRKGYYGAKHTPVVHVCKRIPQHSCKDIKKKIKELIKGGLLVPYPTRHGLDVHININRLSEVKTLIKPLEDEMDYFKE</sequence>
<gene>
    <name evidence="1" type="ORF">MB9_1175</name>
</gene>
<keyword evidence="2" id="KW-1185">Reference proteome</keyword>
<reference evidence="1" key="1">
    <citation type="submission" date="2014-09" db="EMBL/GenBank/DDBJ databases">
        <authorList>
            <person name="Wibberg D."/>
        </authorList>
    </citation>
    <scope>NUCLEOTIDE SEQUENCE [LARGE SCALE GENOMIC DNA]</scope>
    <source>
        <strain evidence="1">Mb9</strain>
    </source>
</reference>
<protein>
    <submittedName>
        <fullName evidence="1">Uncharacterized protein</fullName>
    </submittedName>
</protein>
<name>A0A0S4FPA9_METFO</name>